<feature type="transmembrane region" description="Helical" evidence="15">
    <location>
        <begin position="357"/>
        <end position="385"/>
    </location>
</feature>
<comment type="subcellular location">
    <subcellularLocation>
        <location evidence="1">Endoplasmic reticulum membrane</location>
        <topology evidence="1">Multi-pass membrane protein</topology>
    </subcellularLocation>
</comment>
<keyword evidence="3" id="KW-0337">GPI-anchor biosynthesis</keyword>
<feature type="transmembrane region" description="Helical" evidence="15">
    <location>
        <begin position="392"/>
        <end position="414"/>
    </location>
</feature>
<keyword evidence="9" id="KW-0325">Glycoprotein</keyword>
<evidence type="ECO:0000313" key="17">
    <source>
        <dbReference type="Proteomes" id="UP001166674"/>
    </source>
</evidence>
<feature type="transmembrane region" description="Helical" evidence="15">
    <location>
        <begin position="434"/>
        <end position="450"/>
    </location>
</feature>
<dbReference type="FunFam" id="3.40.630.10:FF:000047">
    <property type="entry name" value="Glycosylphosphatidylinositol anchor attachment 1 protein"/>
    <property type="match status" value="1"/>
</dbReference>
<comment type="function">
    <text evidence="11">Component of the glycosylphosphatidylinositol-anchor (GPI-anchor) transamidase (GPI-T) complex that catalyzes the formation of the linkage between a proprotein and a GPI-anchor and participates in GPI anchored protein biosynthesis. Binds GPI-anchor.</text>
</comment>
<evidence type="ECO:0000256" key="12">
    <source>
        <dbReference type="ARBA" id="ARBA00093557"/>
    </source>
</evidence>
<feature type="transmembrane region" description="Helical" evidence="15">
    <location>
        <begin position="471"/>
        <end position="494"/>
    </location>
</feature>
<keyword evidence="6 15" id="KW-1133">Transmembrane helix</keyword>
<evidence type="ECO:0000256" key="9">
    <source>
        <dbReference type="ARBA" id="ARBA00023180"/>
    </source>
</evidence>
<dbReference type="AlphaFoldDB" id="A0AA41MJM5"/>
<evidence type="ECO:0000256" key="3">
    <source>
        <dbReference type="ARBA" id="ARBA00022502"/>
    </source>
</evidence>
<evidence type="ECO:0000256" key="2">
    <source>
        <dbReference type="ARBA" id="ARBA00004687"/>
    </source>
</evidence>
<dbReference type="InterPro" id="IPR007246">
    <property type="entry name" value="Gaa1"/>
</dbReference>
<dbReference type="PANTHER" id="PTHR13304">
    <property type="entry name" value="GLYCOSYLPHOSPHATIDYLINOSITOL ANCHOR ATTACHMENT 1 PROTEIN"/>
    <property type="match status" value="1"/>
</dbReference>
<feature type="transmembrane region" description="Helical" evidence="15">
    <location>
        <begin position="514"/>
        <end position="535"/>
    </location>
</feature>
<evidence type="ECO:0000256" key="13">
    <source>
        <dbReference type="ARBA" id="ARBA00093619"/>
    </source>
</evidence>
<dbReference type="GO" id="GO:0016255">
    <property type="term" value="P:attachment of GPI anchor to protein"/>
    <property type="evidence" value="ECO:0007669"/>
    <property type="project" value="TreeGrafter"/>
</dbReference>
<dbReference type="Proteomes" id="UP001166674">
    <property type="component" value="Unassembled WGS sequence"/>
</dbReference>
<feature type="transmembrane region" description="Helical" evidence="15">
    <location>
        <begin position="542"/>
        <end position="561"/>
    </location>
</feature>
<keyword evidence="4 15" id="KW-0812">Transmembrane</keyword>
<evidence type="ECO:0000256" key="4">
    <source>
        <dbReference type="ARBA" id="ARBA00022692"/>
    </source>
</evidence>
<organism evidence="16 17">
    <name type="scientific">Sciurus carolinensis</name>
    <name type="common">Eastern gray squirrel</name>
    <dbReference type="NCBI Taxonomy" id="30640"/>
    <lineage>
        <taxon>Eukaryota</taxon>
        <taxon>Metazoa</taxon>
        <taxon>Chordata</taxon>
        <taxon>Craniata</taxon>
        <taxon>Vertebrata</taxon>
        <taxon>Euteleostomi</taxon>
        <taxon>Mammalia</taxon>
        <taxon>Eutheria</taxon>
        <taxon>Euarchontoglires</taxon>
        <taxon>Glires</taxon>
        <taxon>Rodentia</taxon>
        <taxon>Sciuromorpha</taxon>
        <taxon>Sciuridae</taxon>
        <taxon>Sciurinae</taxon>
        <taxon>Sciurini</taxon>
        <taxon>Sciurus</taxon>
    </lineage>
</organism>
<keyword evidence="5" id="KW-0256">Endoplasmic reticulum</keyword>
<evidence type="ECO:0000256" key="6">
    <source>
        <dbReference type="ARBA" id="ARBA00022989"/>
    </source>
</evidence>
<feature type="transmembrane region" description="Helical" evidence="15">
    <location>
        <begin position="567"/>
        <end position="590"/>
    </location>
</feature>
<evidence type="ECO:0000256" key="15">
    <source>
        <dbReference type="SAM" id="Phobius"/>
    </source>
</evidence>
<dbReference type="GO" id="GO:0042765">
    <property type="term" value="C:GPI-anchor transamidase complex"/>
    <property type="evidence" value="ECO:0007669"/>
    <property type="project" value="InterPro"/>
</dbReference>
<dbReference type="PIRSF" id="PIRSF036762">
    <property type="entry name" value="GAA1"/>
    <property type="match status" value="1"/>
</dbReference>
<evidence type="ECO:0000256" key="11">
    <source>
        <dbReference type="ARBA" id="ARBA00093336"/>
    </source>
</evidence>
<gene>
    <name evidence="16" type="ORF">SUZIE_120435</name>
</gene>
<dbReference type="PANTHER" id="PTHR13304:SF0">
    <property type="entry name" value="GLYCOSYLPHOSPHATIDYLINOSITOL ANCHOR ATTACHMENT 1 PROTEIN"/>
    <property type="match status" value="1"/>
</dbReference>
<comment type="subunit">
    <text evidence="12">Heteropentamer. Part of the GPI-anchor transamidase complex, consisting of PIGK, PIGT, PIGS, PIGU and GAA1. Interacts with PIGK.</text>
</comment>
<keyword evidence="8" id="KW-1015">Disulfide bond</keyword>
<evidence type="ECO:0000256" key="10">
    <source>
        <dbReference type="ARBA" id="ARBA00083563"/>
    </source>
</evidence>
<dbReference type="GO" id="GO:0006506">
    <property type="term" value="P:GPI anchor biosynthetic process"/>
    <property type="evidence" value="ECO:0007669"/>
    <property type="project" value="UniProtKB-KW"/>
</dbReference>
<name>A0AA41MJM5_SCICA</name>
<keyword evidence="7 15" id="KW-0472">Membrane</keyword>
<evidence type="ECO:0000256" key="8">
    <source>
        <dbReference type="ARBA" id="ARBA00023157"/>
    </source>
</evidence>
<sequence>MGLLSDPVRRRALARLVLRLNAPLCVLSYVAGIAWFLALAFPPLTQRTYMSENAMGSTMVEEQFVGGDRARGFARDFAAHRRKSGALPVAWLQRAMRSVGLEVYTQSFSRKLPFPDETHERYMVSGTNVYGILRAPRAASTESLVLTVPCGSDSTNSQAVGLLLALAAHFRGQIYWAKDIIFLVTEHDLLGTEAWLEAYHDVNVTGMQSSPLQGRAGAIQAAVALELSSDVVTSLDVTVEGLNGQLPNLDLLNLFQTFCQKGGLLCTLQGKLQLQDWTTLDGPLQGLQTLLLMVLRQASGRPHGPHGLFLRYRVEALTLRGINSFRQYKYDLVAVGKALEGMFRKLNHLLERLHQSFFFYLLPALSRFVSIGLYMPAAGFLLLVLGLKISSGVGLASLVAPLLISQAMGLALYILPVLGQHVATQHFPVAEAEAVVLTLLAIYAAGLALPHNTHRVMSTQAPDRGWMALKLVALIYLALQLGCIALTNFSLGFLLAATMVPAAALTKPCGPRPLYAALLVLTSPAATLLGSLFLWQELQEAPLSLAEGWQLFLVALAQGVLEHHTYGALLFPLLSLGLYPCWLLFWNVLFWK</sequence>
<evidence type="ECO:0000256" key="5">
    <source>
        <dbReference type="ARBA" id="ARBA00022824"/>
    </source>
</evidence>
<feature type="transmembrane region" description="Helical" evidence="15">
    <location>
        <begin position="20"/>
        <end position="41"/>
    </location>
</feature>
<dbReference type="EMBL" id="JAATJV010195099">
    <property type="protein sequence ID" value="MBZ3872937.1"/>
    <property type="molecule type" value="Genomic_DNA"/>
</dbReference>
<evidence type="ECO:0000256" key="1">
    <source>
        <dbReference type="ARBA" id="ARBA00004477"/>
    </source>
</evidence>
<evidence type="ECO:0000256" key="7">
    <source>
        <dbReference type="ARBA" id="ARBA00023136"/>
    </source>
</evidence>
<reference evidence="16" key="1">
    <citation type="submission" date="2020-03" db="EMBL/GenBank/DDBJ databases">
        <title>Studies in the Genomics of Life Span.</title>
        <authorList>
            <person name="Glass D."/>
        </authorList>
    </citation>
    <scope>NUCLEOTIDE SEQUENCE</scope>
    <source>
        <strain evidence="16">SUZIE</strain>
        <tissue evidence="16">Muscle</tissue>
    </source>
</reference>
<accession>A0AA41MJM5</accession>
<comment type="caution">
    <text evidence="16">The sequence shown here is derived from an EMBL/GenBank/DDBJ whole genome shotgun (WGS) entry which is preliminary data.</text>
</comment>
<evidence type="ECO:0000313" key="16">
    <source>
        <dbReference type="EMBL" id="MBZ3872937.1"/>
    </source>
</evidence>
<proteinExistence type="predicted"/>
<keyword evidence="17" id="KW-1185">Reference proteome</keyword>
<protein>
    <recommendedName>
        <fullName evidence="13">GPI-anchor transamidase component GPAA1</fullName>
    </recommendedName>
    <alternativeName>
        <fullName evidence="10">GAA1 protein homolog</fullName>
    </alternativeName>
    <alternativeName>
        <fullName evidence="14">Glycosylphosphatidylinositol anchor attachment 1 protein</fullName>
    </alternativeName>
</protein>
<comment type="pathway">
    <text evidence="2">Glycolipid biosynthesis; glycosylphosphatidylinositol-anchor biosynthesis.</text>
</comment>
<dbReference type="Pfam" id="PF04114">
    <property type="entry name" value="Gaa1"/>
    <property type="match status" value="2"/>
</dbReference>
<evidence type="ECO:0000256" key="14">
    <source>
        <dbReference type="ARBA" id="ARBA00093661"/>
    </source>
</evidence>